<evidence type="ECO:0000256" key="2">
    <source>
        <dbReference type="SAM" id="Phobius"/>
    </source>
</evidence>
<organism evidence="4">
    <name type="scientific">Chromera velia CCMP2878</name>
    <dbReference type="NCBI Taxonomy" id="1169474"/>
    <lineage>
        <taxon>Eukaryota</taxon>
        <taxon>Sar</taxon>
        <taxon>Alveolata</taxon>
        <taxon>Colpodellida</taxon>
        <taxon>Chromeraceae</taxon>
        <taxon>Chromera</taxon>
    </lineage>
</organism>
<accession>A0A0G4FPF3</accession>
<feature type="transmembrane region" description="Helical" evidence="2">
    <location>
        <begin position="259"/>
        <end position="281"/>
    </location>
</feature>
<dbReference type="EMBL" id="CDMZ01000530">
    <property type="protein sequence ID" value="CEM16269.1"/>
    <property type="molecule type" value="Genomic_DNA"/>
</dbReference>
<evidence type="ECO:0000313" key="4">
    <source>
        <dbReference type="EMBL" id="CEM16269.1"/>
    </source>
</evidence>
<dbReference type="VEuPathDB" id="CryptoDB:Cvel_18084"/>
<evidence type="ECO:0000256" key="1">
    <source>
        <dbReference type="SAM" id="MobiDB-lite"/>
    </source>
</evidence>
<sequence>MSVTILNMSVPLFLYALLLCATRVACFKASAPIWRTPEVARSPQITELVEPSTGVRVYLVGSMHYNPYSIQQTTELVSELGETGQLGAVVLETDPVRWTAGPKNVPQILKDVFLNNEMRAGKNGGNAYGVPVSLGDQFINITLPRAWEELKQSFVDIVTFNWESLIKDLAKATSEAFPPEKDSGKARAMLDWRVLLGMPVSLIRYPAGIFIRSPVSFAIWLLVLSTPDLATQSLVQATDLVGGSFDLAETVAGDDDGTFSFALTLFALSLVQAVVVTFGWFPLLGRSFTRALLTERNVVLADNIVFECERLVGTERTSGRLKEPRKTYYDSGSDPNGFVELITSPPEQEQSLTALGEGEGGAVQSKSGGFLRRVRSLFSSGTNNEKSRVRERSDSSSEPEKKAAVSVAPGRSNKAVVAVLGMAHCRGVRALLEEGAVL</sequence>
<dbReference type="InterPro" id="IPR046345">
    <property type="entry name" value="TraB_PrgY-like"/>
</dbReference>
<keyword evidence="2" id="KW-0812">Transmembrane</keyword>
<keyword evidence="2" id="KW-1133">Transmembrane helix</keyword>
<dbReference type="AlphaFoldDB" id="A0A0G4FPF3"/>
<protein>
    <submittedName>
        <fullName evidence="4">Uncharacterized protein</fullName>
    </submittedName>
</protein>
<feature type="compositionally biased region" description="Basic and acidic residues" evidence="1">
    <location>
        <begin position="385"/>
        <end position="403"/>
    </location>
</feature>
<dbReference type="PANTHER" id="PTHR21530:SF7">
    <property type="entry name" value="TRAB DOMAIN-CONTAINING PROTEIN"/>
    <property type="match status" value="1"/>
</dbReference>
<name>A0A0G4FPF3_9ALVE</name>
<reference evidence="4" key="1">
    <citation type="submission" date="2014-11" db="EMBL/GenBank/DDBJ databases">
        <authorList>
            <person name="Otto D Thomas"/>
            <person name="Naeem Raeece"/>
        </authorList>
    </citation>
    <scope>NUCLEOTIDE SEQUENCE</scope>
</reference>
<keyword evidence="2" id="KW-0472">Membrane</keyword>
<feature type="region of interest" description="Disordered" evidence="1">
    <location>
        <begin position="381"/>
        <end position="407"/>
    </location>
</feature>
<keyword evidence="3" id="KW-0732">Signal</keyword>
<feature type="signal peptide" evidence="3">
    <location>
        <begin position="1"/>
        <end position="26"/>
    </location>
</feature>
<gene>
    <name evidence="4" type="ORF">Cvel_18084</name>
</gene>
<dbReference type="PANTHER" id="PTHR21530">
    <property type="entry name" value="PHEROMONE SHUTDOWN PROTEIN"/>
    <property type="match status" value="1"/>
</dbReference>
<feature type="chain" id="PRO_5005189373" evidence="3">
    <location>
        <begin position="27"/>
        <end position="438"/>
    </location>
</feature>
<proteinExistence type="predicted"/>
<evidence type="ECO:0000256" key="3">
    <source>
        <dbReference type="SAM" id="SignalP"/>
    </source>
</evidence>